<evidence type="ECO:0000313" key="4">
    <source>
        <dbReference type="Proteomes" id="UP000607653"/>
    </source>
</evidence>
<dbReference type="SUPFAM" id="SSF81383">
    <property type="entry name" value="F-box domain"/>
    <property type="match status" value="1"/>
</dbReference>
<dbReference type="PANTHER" id="PTHR33110">
    <property type="entry name" value="F-BOX/KELCH-REPEAT PROTEIN-RELATED"/>
    <property type="match status" value="1"/>
</dbReference>
<feature type="domain" description="F-box" evidence="1">
    <location>
        <begin position="20"/>
        <end position="57"/>
    </location>
</feature>
<evidence type="ECO:0000313" key="3">
    <source>
        <dbReference type="EMBL" id="DAD32215.1"/>
    </source>
</evidence>
<dbReference type="InterPro" id="IPR036047">
    <property type="entry name" value="F-box-like_dom_sf"/>
</dbReference>
<dbReference type="Pfam" id="PF00646">
    <property type="entry name" value="F-box"/>
    <property type="match status" value="1"/>
</dbReference>
<dbReference type="Proteomes" id="UP000607653">
    <property type="component" value="Unassembled WGS sequence"/>
</dbReference>
<keyword evidence="4" id="KW-1185">Reference proteome</keyword>
<dbReference type="EMBL" id="DUZY01000003">
    <property type="protein sequence ID" value="DAD32215.1"/>
    <property type="molecule type" value="Genomic_DNA"/>
</dbReference>
<feature type="domain" description="KIB1-4 beta-propeller" evidence="2">
    <location>
        <begin position="182"/>
        <end position="245"/>
    </location>
</feature>
<gene>
    <name evidence="3" type="ORF">HUJ06_011066</name>
</gene>
<dbReference type="InterPro" id="IPR005174">
    <property type="entry name" value="KIB1-4_b-propeller"/>
</dbReference>
<name>A0A822YMH0_NELNU</name>
<feature type="domain" description="KIB1-4 beta-propeller" evidence="2">
    <location>
        <begin position="83"/>
        <end position="179"/>
    </location>
</feature>
<dbReference type="InterPro" id="IPR001810">
    <property type="entry name" value="F-box_dom"/>
</dbReference>
<sequence length="297" mass="34040">MHGHLPQEKKEIRHFMNGDWENLPEGLLDAIAQRLPLTDCLAFHDVCTSWRRVVAKLSGFHARRFPWLVQCREDCTDFIITCFSVLENKLWELELPEAPFKYIVGSFQDWLILKKVTFSSTEFFLLNPFSRAIVVLPKVSDNLFYELVLSTVPTDANCVCMLISPYCNGVILYWVPGTERDTEVARTFEVFTLDIEQMAWVQMESLGDRILFTCRSGCSCFSSKELMGDGLNAIVGSICFTQYIDAPCRSNIEWSTGRLGGPSSFDDLSILRLDVKSTFNHSSVWLTAPIWWYLKNN</sequence>
<dbReference type="Pfam" id="PF03478">
    <property type="entry name" value="Beta-prop_KIB1-4"/>
    <property type="match status" value="2"/>
</dbReference>
<dbReference type="AlphaFoldDB" id="A0A822YMH0"/>
<evidence type="ECO:0000259" key="2">
    <source>
        <dbReference type="Pfam" id="PF03478"/>
    </source>
</evidence>
<proteinExistence type="predicted"/>
<dbReference type="PANTHER" id="PTHR33110:SF134">
    <property type="entry name" value="OS09G0565350 PROTEIN"/>
    <property type="match status" value="1"/>
</dbReference>
<reference evidence="3 4" key="1">
    <citation type="journal article" date="2020" name="Mol. Biol. Evol.">
        <title>Distinct Expression and Methylation Patterns for Genes with Different Fates following a Single Whole-Genome Duplication in Flowering Plants.</title>
        <authorList>
            <person name="Shi T."/>
            <person name="Rahmani R.S."/>
            <person name="Gugger P.F."/>
            <person name="Wang M."/>
            <person name="Li H."/>
            <person name="Zhang Y."/>
            <person name="Li Z."/>
            <person name="Wang Q."/>
            <person name="Van de Peer Y."/>
            <person name="Marchal K."/>
            <person name="Chen J."/>
        </authorList>
    </citation>
    <scope>NUCLEOTIDE SEQUENCE [LARGE SCALE GENOMIC DNA]</scope>
    <source>
        <tissue evidence="3">Leaf</tissue>
    </source>
</reference>
<dbReference type="Gene3D" id="1.20.1280.50">
    <property type="match status" value="1"/>
</dbReference>
<protein>
    <recommendedName>
        <fullName evidence="5">F-box domain-containing protein</fullName>
    </recommendedName>
</protein>
<evidence type="ECO:0008006" key="5">
    <source>
        <dbReference type="Google" id="ProtNLM"/>
    </source>
</evidence>
<accession>A0A822YMH0</accession>
<comment type="caution">
    <text evidence="3">The sequence shown here is derived from an EMBL/GenBank/DDBJ whole genome shotgun (WGS) entry which is preliminary data.</text>
</comment>
<organism evidence="3 4">
    <name type="scientific">Nelumbo nucifera</name>
    <name type="common">Sacred lotus</name>
    <dbReference type="NCBI Taxonomy" id="4432"/>
    <lineage>
        <taxon>Eukaryota</taxon>
        <taxon>Viridiplantae</taxon>
        <taxon>Streptophyta</taxon>
        <taxon>Embryophyta</taxon>
        <taxon>Tracheophyta</taxon>
        <taxon>Spermatophyta</taxon>
        <taxon>Magnoliopsida</taxon>
        <taxon>Proteales</taxon>
        <taxon>Nelumbonaceae</taxon>
        <taxon>Nelumbo</taxon>
    </lineage>
</organism>
<evidence type="ECO:0000259" key="1">
    <source>
        <dbReference type="Pfam" id="PF00646"/>
    </source>
</evidence>